<dbReference type="SMART" id="SM00389">
    <property type="entry name" value="HOX"/>
    <property type="match status" value="1"/>
</dbReference>
<reference evidence="9" key="1">
    <citation type="submission" date="2025-08" db="UniProtKB">
        <authorList>
            <consortium name="RefSeq"/>
        </authorList>
    </citation>
    <scope>IDENTIFICATION</scope>
</reference>
<proteinExistence type="predicted"/>
<dbReference type="Gene3D" id="1.10.10.60">
    <property type="entry name" value="Homeodomain-like"/>
    <property type="match status" value="1"/>
</dbReference>
<sequence length="561" mass="60178">MERQQQSSHDAYDVTDAAVAGFFKLGVDKERKEAKEVKPAEISPPGEGGEEQKAQSEPEQGAAAEEKEAGDEGEGKEGCDVSVGAAGPADGESREAEAEAGSGEGGEQGGEEQPPRAAVEGPEAADGQWRAPHARLTQVQVQDLERVFQHTQYPSALVRPARDPVQETQLGAEGWSGLAGAQPPCLDPVPGDIHWDQAAVSRRAGEVKPAEISPPGEGGEEQKAQSEPEQGAAAEEKEAGDEGEGKEGCDVSVGAAGPADGESREAEAEAGSGEGGEQGGEEQPPRAAVEGPEAADWQWRAPRARFTQVQVQDLERVFQHTQYPSALVRQELTRCMGVTEDKVKAWFKSRRAKWRRNQRALMLSHMAPVPPVVISLCEPCSSVSFRELKLMCDLLEPLLMDLSLLPRPPRPPVQPVRPVPPVRPTLPEDPMPPMQPMAPMPTVPPVPPMQLMWPMHPVPPVQPMLPMPPEPPLWPGPVQDCEAGVARKSPEWVLKKKGTPGVRARKSDLPLKPCPRQRAASSGTARGPEACELCHPARALASDARGALTCRIVDHRSSLES</sequence>
<evidence type="ECO:0000256" key="1">
    <source>
        <dbReference type="ARBA" id="ARBA00023125"/>
    </source>
</evidence>
<comment type="subcellular location">
    <subcellularLocation>
        <location evidence="4 5">Nucleus</location>
    </subcellularLocation>
</comment>
<dbReference type="InterPro" id="IPR001356">
    <property type="entry name" value="HD"/>
</dbReference>
<dbReference type="PROSITE" id="PS50071">
    <property type="entry name" value="HOMEOBOX_2"/>
    <property type="match status" value="1"/>
</dbReference>
<dbReference type="AlphaFoldDB" id="A0A340XHM9"/>
<evidence type="ECO:0000313" key="8">
    <source>
        <dbReference type="Proteomes" id="UP000265300"/>
    </source>
</evidence>
<dbReference type="GO" id="GO:0005634">
    <property type="term" value="C:nucleus"/>
    <property type="evidence" value="ECO:0007669"/>
    <property type="project" value="UniProtKB-SubCell"/>
</dbReference>
<protein>
    <submittedName>
        <fullName evidence="9">Homeobox protein ESX1-like</fullName>
    </submittedName>
</protein>
<evidence type="ECO:0000256" key="3">
    <source>
        <dbReference type="ARBA" id="ARBA00023242"/>
    </source>
</evidence>
<evidence type="ECO:0000256" key="6">
    <source>
        <dbReference type="SAM" id="MobiDB-lite"/>
    </source>
</evidence>
<dbReference type="RefSeq" id="XP_007458764.1">
    <property type="nucleotide sequence ID" value="XM_007458702.1"/>
</dbReference>
<feature type="region of interest" description="Disordered" evidence="6">
    <location>
        <begin position="201"/>
        <end position="296"/>
    </location>
</feature>
<evidence type="ECO:0000256" key="2">
    <source>
        <dbReference type="ARBA" id="ARBA00023155"/>
    </source>
</evidence>
<dbReference type="PANTHER" id="PTHR47465">
    <property type="entry name" value="MCG113260-RELATED-RELATED"/>
    <property type="match status" value="1"/>
</dbReference>
<evidence type="ECO:0000259" key="7">
    <source>
        <dbReference type="PROSITE" id="PS50071"/>
    </source>
</evidence>
<evidence type="ECO:0000313" key="9">
    <source>
        <dbReference type="RefSeq" id="XP_007458764.1"/>
    </source>
</evidence>
<dbReference type="STRING" id="118797.A0A340XHM9"/>
<gene>
    <name evidence="9" type="primary">LOC103080138</name>
</gene>
<keyword evidence="3 4" id="KW-0539">Nucleus</keyword>
<name>A0A340XHM9_LIPVE</name>
<dbReference type="CDD" id="cd00086">
    <property type="entry name" value="homeodomain"/>
    <property type="match status" value="1"/>
</dbReference>
<dbReference type="OrthoDB" id="6159439at2759"/>
<dbReference type="GO" id="GO:0003677">
    <property type="term" value="F:DNA binding"/>
    <property type="evidence" value="ECO:0007669"/>
    <property type="project" value="UniProtKB-UniRule"/>
</dbReference>
<dbReference type="SUPFAM" id="SSF46689">
    <property type="entry name" value="Homeodomain-like"/>
    <property type="match status" value="1"/>
</dbReference>
<dbReference type="Proteomes" id="UP000265300">
    <property type="component" value="Unplaced"/>
</dbReference>
<dbReference type="InterPro" id="IPR009057">
    <property type="entry name" value="Homeodomain-like_sf"/>
</dbReference>
<accession>A0A340XHM9</accession>
<organism evidence="8 9">
    <name type="scientific">Lipotes vexillifer</name>
    <name type="common">Yangtze river dolphin</name>
    <dbReference type="NCBI Taxonomy" id="118797"/>
    <lineage>
        <taxon>Eukaryota</taxon>
        <taxon>Metazoa</taxon>
        <taxon>Chordata</taxon>
        <taxon>Craniata</taxon>
        <taxon>Vertebrata</taxon>
        <taxon>Euteleostomi</taxon>
        <taxon>Mammalia</taxon>
        <taxon>Eutheria</taxon>
        <taxon>Laurasiatheria</taxon>
        <taxon>Artiodactyla</taxon>
        <taxon>Whippomorpha</taxon>
        <taxon>Cetacea</taxon>
        <taxon>Odontoceti</taxon>
        <taxon>Lipotidae</taxon>
        <taxon>Lipotes</taxon>
    </lineage>
</organism>
<feature type="region of interest" description="Disordered" evidence="6">
    <location>
        <begin position="28"/>
        <end position="134"/>
    </location>
</feature>
<keyword evidence="1 4" id="KW-0238">DNA-binding</keyword>
<keyword evidence="2 4" id="KW-0371">Homeobox</keyword>
<evidence type="ECO:0000256" key="4">
    <source>
        <dbReference type="PROSITE-ProRule" id="PRU00108"/>
    </source>
</evidence>
<feature type="region of interest" description="Disordered" evidence="6">
    <location>
        <begin position="496"/>
        <end position="529"/>
    </location>
</feature>
<feature type="compositionally biased region" description="Basic and acidic residues" evidence="6">
    <location>
        <begin position="28"/>
        <end position="39"/>
    </location>
</feature>
<feature type="domain" description="Homeobox" evidence="7">
    <location>
        <begin position="297"/>
        <end position="357"/>
    </location>
</feature>
<dbReference type="GeneID" id="103080138"/>
<dbReference type="PANTHER" id="PTHR47465:SF5">
    <property type="entry name" value="REPRODUCTIVE HOMEOBOX 8"/>
    <property type="match status" value="1"/>
</dbReference>
<dbReference type="Pfam" id="PF00046">
    <property type="entry name" value="Homeodomain"/>
    <property type="match status" value="1"/>
</dbReference>
<feature type="DNA-binding region" description="Homeobox" evidence="4">
    <location>
        <begin position="299"/>
        <end position="358"/>
    </location>
</feature>
<dbReference type="InParanoid" id="A0A340XHM9"/>
<feature type="region of interest" description="Disordered" evidence="6">
    <location>
        <begin position="409"/>
        <end position="430"/>
    </location>
</feature>
<keyword evidence="8" id="KW-1185">Reference proteome</keyword>
<dbReference type="KEGG" id="lve:103080138"/>
<evidence type="ECO:0000256" key="5">
    <source>
        <dbReference type="RuleBase" id="RU000682"/>
    </source>
</evidence>